<name>A0A5C3MZP9_9AGAM</name>
<evidence type="ECO:0000256" key="1">
    <source>
        <dbReference type="SAM" id="MobiDB-lite"/>
    </source>
</evidence>
<feature type="transmembrane region" description="Helical" evidence="2">
    <location>
        <begin position="9"/>
        <end position="32"/>
    </location>
</feature>
<keyword evidence="2" id="KW-0472">Membrane</keyword>
<dbReference type="OrthoDB" id="2501127at2759"/>
<feature type="compositionally biased region" description="Low complexity" evidence="1">
    <location>
        <begin position="144"/>
        <end position="164"/>
    </location>
</feature>
<accession>A0A5C3MZP9</accession>
<feature type="region of interest" description="Disordered" evidence="1">
    <location>
        <begin position="140"/>
        <end position="164"/>
    </location>
</feature>
<dbReference type="STRING" id="5364.A0A5C3MZP9"/>
<keyword evidence="2" id="KW-1133">Transmembrane helix</keyword>
<dbReference type="AlphaFoldDB" id="A0A5C3MZP9"/>
<dbReference type="Proteomes" id="UP000305948">
    <property type="component" value="Unassembled WGS sequence"/>
</dbReference>
<evidence type="ECO:0000313" key="3">
    <source>
        <dbReference type="EMBL" id="TFK50680.1"/>
    </source>
</evidence>
<evidence type="ECO:0000256" key="2">
    <source>
        <dbReference type="SAM" id="Phobius"/>
    </source>
</evidence>
<reference evidence="3 4" key="1">
    <citation type="journal article" date="2019" name="Nat. Ecol. Evol.">
        <title>Megaphylogeny resolves global patterns of mushroom evolution.</title>
        <authorList>
            <person name="Varga T."/>
            <person name="Krizsan K."/>
            <person name="Foldi C."/>
            <person name="Dima B."/>
            <person name="Sanchez-Garcia M."/>
            <person name="Sanchez-Ramirez S."/>
            <person name="Szollosi G.J."/>
            <person name="Szarkandi J.G."/>
            <person name="Papp V."/>
            <person name="Albert L."/>
            <person name="Andreopoulos W."/>
            <person name="Angelini C."/>
            <person name="Antonin V."/>
            <person name="Barry K.W."/>
            <person name="Bougher N.L."/>
            <person name="Buchanan P."/>
            <person name="Buyck B."/>
            <person name="Bense V."/>
            <person name="Catcheside P."/>
            <person name="Chovatia M."/>
            <person name="Cooper J."/>
            <person name="Damon W."/>
            <person name="Desjardin D."/>
            <person name="Finy P."/>
            <person name="Geml J."/>
            <person name="Haridas S."/>
            <person name="Hughes K."/>
            <person name="Justo A."/>
            <person name="Karasinski D."/>
            <person name="Kautmanova I."/>
            <person name="Kiss B."/>
            <person name="Kocsube S."/>
            <person name="Kotiranta H."/>
            <person name="LaButti K.M."/>
            <person name="Lechner B.E."/>
            <person name="Liimatainen K."/>
            <person name="Lipzen A."/>
            <person name="Lukacs Z."/>
            <person name="Mihaltcheva S."/>
            <person name="Morgado L.N."/>
            <person name="Niskanen T."/>
            <person name="Noordeloos M.E."/>
            <person name="Ohm R.A."/>
            <person name="Ortiz-Santana B."/>
            <person name="Ovrebo C."/>
            <person name="Racz N."/>
            <person name="Riley R."/>
            <person name="Savchenko A."/>
            <person name="Shiryaev A."/>
            <person name="Soop K."/>
            <person name="Spirin V."/>
            <person name="Szebenyi C."/>
            <person name="Tomsovsky M."/>
            <person name="Tulloss R.E."/>
            <person name="Uehling J."/>
            <person name="Grigoriev I.V."/>
            <person name="Vagvolgyi C."/>
            <person name="Papp T."/>
            <person name="Martin F.M."/>
            <person name="Miettinen O."/>
            <person name="Hibbett D.S."/>
            <person name="Nagy L.G."/>
        </authorList>
    </citation>
    <scope>NUCLEOTIDE SEQUENCE [LARGE SCALE GENOMIC DNA]</scope>
    <source>
        <strain evidence="3 4">OMC1185</strain>
    </source>
</reference>
<gene>
    <name evidence="3" type="ORF">OE88DRAFT_284884</name>
</gene>
<feature type="transmembrane region" description="Helical" evidence="2">
    <location>
        <begin position="52"/>
        <end position="78"/>
    </location>
</feature>
<proteinExistence type="predicted"/>
<sequence>MPAFWHLRVFLYSCLWVFSAVMLGLTAWRLWYTTHIPLGDPLNSGVDFYDPIVAELCATSILTLIWASYIIHVITGVYERRIISRFRGELIGLLVLFVLWLVGASIATVRLSRPSYENFHLSLFHLILYRRIGATSGGAGSTVPAASSPRSSPSHGSAGSRCSSSSSRLLCSLRRTMS</sequence>
<keyword evidence="2" id="KW-0812">Transmembrane</keyword>
<feature type="transmembrane region" description="Helical" evidence="2">
    <location>
        <begin position="90"/>
        <end position="109"/>
    </location>
</feature>
<dbReference type="EMBL" id="ML213513">
    <property type="protein sequence ID" value="TFK50680.1"/>
    <property type="molecule type" value="Genomic_DNA"/>
</dbReference>
<keyword evidence="4" id="KW-1185">Reference proteome</keyword>
<evidence type="ECO:0000313" key="4">
    <source>
        <dbReference type="Proteomes" id="UP000305948"/>
    </source>
</evidence>
<organism evidence="3 4">
    <name type="scientific">Heliocybe sulcata</name>
    <dbReference type="NCBI Taxonomy" id="5364"/>
    <lineage>
        <taxon>Eukaryota</taxon>
        <taxon>Fungi</taxon>
        <taxon>Dikarya</taxon>
        <taxon>Basidiomycota</taxon>
        <taxon>Agaricomycotina</taxon>
        <taxon>Agaricomycetes</taxon>
        <taxon>Gloeophyllales</taxon>
        <taxon>Gloeophyllaceae</taxon>
        <taxon>Heliocybe</taxon>
    </lineage>
</organism>
<protein>
    <submittedName>
        <fullName evidence="3">Uncharacterized protein</fullName>
    </submittedName>
</protein>